<evidence type="ECO:0000313" key="1">
    <source>
        <dbReference type="EMBL" id="GAV07644.1"/>
    </source>
</evidence>
<evidence type="ECO:0000313" key="2">
    <source>
        <dbReference type="Proteomes" id="UP000186922"/>
    </source>
</evidence>
<reference evidence="1 2" key="1">
    <citation type="journal article" date="2016" name="Nat. Commun.">
        <title>Extremotolerant tardigrade genome and improved radiotolerance of human cultured cells by tardigrade-unique protein.</title>
        <authorList>
            <person name="Hashimoto T."/>
            <person name="Horikawa D.D."/>
            <person name="Saito Y."/>
            <person name="Kuwahara H."/>
            <person name="Kozuka-Hata H."/>
            <person name="Shin-I T."/>
            <person name="Minakuchi Y."/>
            <person name="Ohishi K."/>
            <person name="Motoyama A."/>
            <person name="Aizu T."/>
            <person name="Enomoto A."/>
            <person name="Kondo K."/>
            <person name="Tanaka S."/>
            <person name="Hara Y."/>
            <person name="Koshikawa S."/>
            <person name="Sagara H."/>
            <person name="Miura T."/>
            <person name="Yokobori S."/>
            <person name="Miyagawa K."/>
            <person name="Suzuki Y."/>
            <person name="Kubo T."/>
            <person name="Oyama M."/>
            <person name="Kohara Y."/>
            <person name="Fujiyama A."/>
            <person name="Arakawa K."/>
            <person name="Katayama T."/>
            <person name="Toyoda A."/>
            <person name="Kunieda T."/>
        </authorList>
    </citation>
    <scope>NUCLEOTIDE SEQUENCE [LARGE SCALE GENOMIC DNA]</scope>
    <source>
        <strain evidence="1 2">YOKOZUNA-1</strain>
    </source>
</reference>
<dbReference type="EMBL" id="BDGG01000015">
    <property type="protein sequence ID" value="GAV07644.1"/>
    <property type="molecule type" value="Genomic_DNA"/>
</dbReference>
<comment type="caution">
    <text evidence="1">The sequence shown here is derived from an EMBL/GenBank/DDBJ whole genome shotgun (WGS) entry which is preliminary data.</text>
</comment>
<gene>
    <name evidence="1" type="primary">RvY_17459-1</name>
    <name evidence="1" type="synonym">RvY_17459.1</name>
    <name evidence="1" type="ORF">RvY_17459</name>
</gene>
<name>A0A1D1W810_RAMVA</name>
<organism evidence="1 2">
    <name type="scientific">Ramazzottius varieornatus</name>
    <name type="common">Water bear</name>
    <name type="synonym">Tardigrade</name>
    <dbReference type="NCBI Taxonomy" id="947166"/>
    <lineage>
        <taxon>Eukaryota</taxon>
        <taxon>Metazoa</taxon>
        <taxon>Ecdysozoa</taxon>
        <taxon>Tardigrada</taxon>
        <taxon>Eutardigrada</taxon>
        <taxon>Parachela</taxon>
        <taxon>Hypsibioidea</taxon>
        <taxon>Ramazzottiidae</taxon>
        <taxon>Ramazzottius</taxon>
    </lineage>
</organism>
<dbReference type="AlphaFoldDB" id="A0A1D1W810"/>
<accession>A0A1D1W810</accession>
<sequence length="75" mass="8538">MPIEATAAIDIFVRRILIDTLINFQVCLEEAMRNHVKPLQAENQKLKGEIKILRDSREEIVHIGEHPPTAARPAK</sequence>
<keyword evidence="2" id="KW-1185">Reference proteome</keyword>
<proteinExistence type="predicted"/>
<protein>
    <submittedName>
        <fullName evidence="1">Uncharacterized protein</fullName>
    </submittedName>
</protein>
<dbReference type="Proteomes" id="UP000186922">
    <property type="component" value="Unassembled WGS sequence"/>
</dbReference>